<dbReference type="RefSeq" id="WP_015733751.1">
    <property type="nucleotide sequence ID" value="NC_013407.1"/>
</dbReference>
<protein>
    <submittedName>
        <fullName evidence="2">Uncharacterized protein</fullName>
    </submittedName>
</protein>
<reference evidence="2" key="1">
    <citation type="submission" date="2009-10" db="EMBL/GenBank/DDBJ databases">
        <title>Complete sequence of chromosome of Methanocaldococcus vulcanius M7.</title>
        <authorList>
            <consortium name="US DOE Joint Genome Institute"/>
            <person name="Lucas S."/>
            <person name="Copeland A."/>
            <person name="Lapidus A."/>
            <person name="Glavina del Rio T."/>
            <person name="Dalin E."/>
            <person name="Tice H."/>
            <person name="Bruce D."/>
            <person name="Goodwin L."/>
            <person name="Pitluck S."/>
            <person name="Lcollab F.I."/>
            <person name="Brettin T."/>
            <person name="Detter J.C."/>
            <person name="Han C."/>
            <person name="Tapia R."/>
            <person name="Kuske C.R."/>
            <person name="Schmutz J."/>
            <person name="Larimer F."/>
            <person name="Land M."/>
            <person name="Hauser L."/>
            <person name="Kyrpides N."/>
            <person name="Ovchinikova G."/>
            <person name="Sieprawska-Lupa M."/>
            <person name="Whitman W.B."/>
            <person name="Woyke T."/>
        </authorList>
    </citation>
    <scope>NUCLEOTIDE SEQUENCE [LARGE SCALE GENOMIC DNA]</scope>
    <source>
        <strain evidence="2">M7</strain>
    </source>
</reference>
<gene>
    <name evidence="2" type="ordered locus">Metvu_1680</name>
</gene>
<dbReference type="HOGENOM" id="CLU_186521_0_0_2"/>
<accession>C9RE04</accession>
<sequence>MEKVIINSMKKVFSDEIRDIEIEINNILEKYGVKTKKELKEKISNGEIDRKEAEEDLEKIELLEKNLNRIMECLREINVKSL</sequence>
<evidence type="ECO:0000313" key="2">
    <source>
        <dbReference type="EMBL" id="ACX73533.1"/>
    </source>
</evidence>
<organism evidence="2 3">
    <name type="scientific">Methanocaldococcus vulcanius (strain ATCC 700851 / DSM 12094 / M7)</name>
    <name type="common">Methanococcus vulcanius</name>
    <dbReference type="NCBI Taxonomy" id="579137"/>
    <lineage>
        <taxon>Archaea</taxon>
        <taxon>Methanobacteriati</taxon>
        <taxon>Methanobacteriota</taxon>
        <taxon>Methanomada group</taxon>
        <taxon>Methanococci</taxon>
        <taxon>Methanococcales</taxon>
        <taxon>Methanocaldococcaceae</taxon>
        <taxon>Methanocaldococcus</taxon>
    </lineage>
</organism>
<dbReference type="EMBL" id="CP001787">
    <property type="protein sequence ID" value="ACX73533.1"/>
    <property type="molecule type" value="Genomic_DNA"/>
</dbReference>
<dbReference type="STRING" id="579137.Metvu_1680"/>
<keyword evidence="1" id="KW-0175">Coiled coil</keyword>
<dbReference type="AlphaFoldDB" id="C9RE04"/>
<dbReference type="GeneID" id="8514040"/>
<name>C9RE04_METVM</name>
<dbReference type="KEGG" id="mvu:Metvu_1680"/>
<dbReference type="eggNOG" id="arCOG05025">
    <property type="taxonomic scope" value="Archaea"/>
</dbReference>
<keyword evidence="3" id="KW-1185">Reference proteome</keyword>
<dbReference type="Proteomes" id="UP000002063">
    <property type="component" value="Chromosome"/>
</dbReference>
<evidence type="ECO:0000313" key="3">
    <source>
        <dbReference type="Proteomes" id="UP000002063"/>
    </source>
</evidence>
<proteinExistence type="predicted"/>
<feature type="coiled-coil region" evidence="1">
    <location>
        <begin position="36"/>
        <end position="80"/>
    </location>
</feature>
<evidence type="ECO:0000256" key="1">
    <source>
        <dbReference type="SAM" id="Coils"/>
    </source>
</evidence>